<sequence length="378" mass="40343">MAAGLVVLALLGGTTSSVAEKPLERALLYPDGVSYPRVIRLEHNGAANGRVLASVGTTDGSATGVILESTDGGATFQKVGAVVDPEGADRRGMCCGTLFELPSQVGDMPAGTLLWAGTFGYLVPEADRHTTQRLWVSRDLGRTWTFRSDIATSPNQYNAWEPDLSVAADGQLVAHYSDESDKQYHDQKLVRVRSADGITWTDYRETVKNGDFFVRPGMAGVRRLADGTYFLVYEVCNTEEPMCAIHFRTSADGWDYGDPVDLGTAVRTADGKWVRHTPTITVTPTGAIVLVAEMLVNSDGSKAAGNGRTLLVNENDGVGPWREIPAPVEVPSPDNHGCMNFSPSLLASPDGTSVLEVATDVVDGVCHAFYATGPIPPA</sequence>
<evidence type="ECO:0000313" key="1">
    <source>
        <dbReference type="EMBL" id="TDV56618.1"/>
    </source>
</evidence>
<dbReference type="PANTHER" id="PTHR38792">
    <property type="entry name" value="BNR/ASP-BOX REPEAT DOMAIN PROTEIN (AFU_ORTHOLOGUE AFUA_7G06430)-RELATED"/>
    <property type="match status" value="1"/>
</dbReference>
<organism evidence="1 2">
    <name type="scientific">Actinophytocola oryzae</name>
    <dbReference type="NCBI Taxonomy" id="502181"/>
    <lineage>
        <taxon>Bacteria</taxon>
        <taxon>Bacillati</taxon>
        <taxon>Actinomycetota</taxon>
        <taxon>Actinomycetes</taxon>
        <taxon>Pseudonocardiales</taxon>
        <taxon>Pseudonocardiaceae</taxon>
    </lineage>
</organism>
<proteinExistence type="predicted"/>
<accession>A0A4R7W3I4</accession>
<dbReference type="PANTHER" id="PTHR38792:SF3">
    <property type="entry name" value="BNR_ASP-BOX REPEAT DOMAIN PROTEIN (AFU_ORTHOLOGUE AFUA_7G06430)-RELATED"/>
    <property type="match status" value="1"/>
</dbReference>
<evidence type="ECO:0000313" key="2">
    <source>
        <dbReference type="Proteomes" id="UP000294927"/>
    </source>
</evidence>
<reference evidence="1 2" key="1">
    <citation type="submission" date="2019-03" db="EMBL/GenBank/DDBJ databases">
        <title>Genomic Encyclopedia of Archaeal and Bacterial Type Strains, Phase II (KMG-II): from individual species to whole genera.</title>
        <authorList>
            <person name="Goeker M."/>
        </authorList>
    </citation>
    <scope>NUCLEOTIDE SEQUENCE [LARGE SCALE GENOMIC DNA]</scope>
    <source>
        <strain evidence="1 2">DSM 45499</strain>
    </source>
</reference>
<name>A0A4R7W3I4_9PSEU</name>
<dbReference type="CDD" id="cd15482">
    <property type="entry name" value="Sialidase_non-viral"/>
    <property type="match status" value="1"/>
</dbReference>
<dbReference type="OrthoDB" id="5958808at2"/>
<keyword evidence="2" id="KW-1185">Reference proteome</keyword>
<dbReference type="AlphaFoldDB" id="A0A4R7W3I4"/>
<evidence type="ECO:0008006" key="3">
    <source>
        <dbReference type="Google" id="ProtNLM"/>
    </source>
</evidence>
<dbReference type="Proteomes" id="UP000294927">
    <property type="component" value="Unassembled WGS sequence"/>
</dbReference>
<protein>
    <recommendedName>
        <fullName evidence="3">BNR repeat protein</fullName>
    </recommendedName>
</protein>
<dbReference type="InterPro" id="IPR036278">
    <property type="entry name" value="Sialidase_sf"/>
</dbReference>
<dbReference type="SUPFAM" id="SSF50939">
    <property type="entry name" value="Sialidases"/>
    <property type="match status" value="1"/>
</dbReference>
<gene>
    <name evidence="1" type="ORF">CLV71_102685</name>
</gene>
<comment type="caution">
    <text evidence="1">The sequence shown here is derived from an EMBL/GenBank/DDBJ whole genome shotgun (WGS) entry which is preliminary data.</text>
</comment>
<dbReference type="Gene3D" id="2.120.10.10">
    <property type="match status" value="1"/>
</dbReference>
<dbReference type="EMBL" id="SOCP01000002">
    <property type="protein sequence ID" value="TDV56618.1"/>
    <property type="molecule type" value="Genomic_DNA"/>
</dbReference>